<name>A0AAV7DQT9_ARIFI</name>
<evidence type="ECO:0000313" key="3">
    <source>
        <dbReference type="Proteomes" id="UP000825729"/>
    </source>
</evidence>
<feature type="compositionally biased region" description="Basic and acidic residues" evidence="1">
    <location>
        <begin position="45"/>
        <end position="65"/>
    </location>
</feature>
<feature type="region of interest" description="Disordered" evidence="1">
    <location>
        <begin position="45"/>
        <end position="87"/>
    </location>
</feature>
<accession>A0AAV7DQT9</accession>
<dbReference type="Proteomes" id="UP000825729">
    <property type="component" value="Unassembled WGS sequence"/>
</dbReference>
<evidence type="ECO:0000256" key="1">
    <source>
        <dbReference type="SAM" id="MobiDB-lite"/>
    </source>
</evidence>
<protein>
    <submittedName>
        <fullName evidence="2">Uncharacterized protein</fullName>
    </submittedName>
</protein>
<gene>
    <name evidence="2" type="ORF">H6P81_021205</name>
</gene>
<keyword evidence="3" id="KW-1185">Reference proteome</keyword>
<evidence type="ECO:0000313" key="2">
    <source>
        <dbReference type="EMBL" id="KAG9438907.1"/>
    </source>
</evidence>
<feature type="compositionally biased region" description="Basic residues" evidence="1">
    <location>
        <begin position="66"/>
        <end position="84"/>
    </location>
</feature>
<dbReference type="EMBL" id="JAINDJ010000009">
    <property type="protein sequence ID" value="KAG9438907.1"/>
    <property type="molecule type" value="Genomic_DNA"/>
</dbReference>
<reference evidence="2 3" key="1">
    <citation type="submission" date="2021-07" db="EMBL/GenBank/DDBJ databases">
        <title>The Aristolochia fimbriata genome: insights into angiosperm evolution, floral development and chemical biosynthesis.</title>
        <authorList>
            <person name="Jiao Y."/>
        </authorList>
    </citation>
    <scope>NUCLEOTIDE SEQUENCE [LARGE SCALE GENOMIC DNA]</scope>
    <source>
        <strain evidence="2">IBCAS-2021</strain>
        <tissue evidence="2">Leaf</tissue>
    </source>
</reference>
<proteinExistence type="predicted"/>
<comment type="caution">
    <text evidence="2">The sequence shown here is derived from an EMBL/GenBank/DDBJ whole genome shotgun (WGS) entry which is preliminary data.</text>
</comment>
<dbReference type="AlphaFoldDB" id="A0AAV7DQT9"/>
<sequence length="112" mass="12674">MTEKDKLFFFMDGLQPWAEQELQRRGVRHLASALAAAERLVDVKAGEPSTKPKHDNFFNKGERRRVATRRRPRSRATRGSRKPTRGTLTASFAMGIFGQGTFEKEGLELGPE</sequence>
<organism evidence="2 3">
    <name type="scientific">Aristolochia fimbriata</name>
    <name type="common">White veined hardy Dutchman's pipe vine</name>
    <dbReference type="NCBI Taxonomy" id="158543"/>
    <lineage>
        <taxon>Eukaryota</taxon>
        <taxon>Viridiplantae</taxon>
        <taxon>Streptophyta</taxon>
        <taxon>Embryophyta</taxon>
        <taxon>Tracheophyta</taxon>
        <taxon>Spermatophyta</taxon>
        <taxon>Magnoliopsida</taxon>
        <taxon>Magnoliidae</taxon>
        <taxon>Piperales</taxon>
        <taxon>Aristolochiaceae</taxon>
        <taxon>Aristolochia</taxon>
    </lineage>
</organism>